<accession>A0ABV1I9Y8</accession>
<proteinExistence type="predicted"/>
<feature type="transmembrane region" description="Helical" evidence="1">
    <location>
        <begin position="7"/>
        <end position="26"/>
    </location>
</feature>
<gene>
    <name evidence="2" type="ORF">AAAU18_08845</name>
</gene>
<reference evidence="2 3" key="1">
    <citation type="submission" date="2024-04" db="EMBL/GenBank/DDBJ databases">
        <title>Human intestinal bacterial collection.</title>
        <authorList>
            <person name="Pauvert C."/>
            <person name="Hitch T.C.A."/>
            <person name="Clavel T."/>
        </authorList>
    </citation>
    <scope>NUCLEOTIDE SEQUENCE [LARGE SCALE GENOMIC DNA]</scope>
    <source>
        <strain evidence="2 3">CLA-AA-H181</strain>
    </source>
</reference>
<feature type="transmembrane region" description="Helical" evidence="1">
    <location>
        <begin position="123"/>
        <end position="142"/>
    </location>
</feature>
<protein>
    <submittedName>
        <fullName evidence="2">Uncharacterized protein</fullName>
    </submittedName>
</protein>
<name>A0ABV1I9Y8_9FIRM</name>
<sequence length="154" mass="17179">MQKVRGLFIGIVGFGLTIVSLFLPFAKNENESKSLVGMAQVYLSSTSSDWNDAAMATFYKIFVPGMVGLMALFVILYLIMNIGFKPVGMIVFNILTIVVYELLKWDFKDRRVVPGTGDKGCAFTIMYVAFGIMVVGCIMRFVDKKRTSKTEQTV</sequence>
<evidence type="ECO:0000256" key="1">
    <source>
        <dbReference type="SAM" id="Phobius"/>
    </source>
</evidence>
<keyword evidence="1" id="KW-1133">Transmembrane helix</keyword>
<keyword evidence="3" id="KW-1185">Reference proteome</keyword>
<dbReference type="Proteomes" id="UP001494672">
    <property type="component" value="Unassembled WGS sequence"/>
</dbReference>
<organism evidence="2 3">
    <name type="scientific">Coprococcus aceti</name>
    <dbReference type="NCBI Taxonomy" id="2981786"/>
    <lineage>
        <taxon>Bacteria</taxon>
        <taxon>Bacillati</taxon>
        <taxon>Bacillota</taxon>
        <taxon>Clostridia</taxon>
        <taxon>Lachnospirales</taxon>
        <taxon>Lachnospiraceae</taxon>
        <taxon>Coprococcus</taxon>
    </lineage>
</organism>
<feature type="transmembrane region" description="Helical" evidence="1">
    <location>
        <begin position="58"/>
        <end position="79"/>
    </location>
</feature>
<comment type="caution">
    <text evidence="2">The sequence shown here is derived from an EMBL/GenBank/DDBJ whole genome shotgun (WGS) entry which is preliminary data.</text>
</comment>
<evidence type="ECO:0000313" key="3">
    <source>
        <dbReference type="Proteomes" id="UP001494672"/>
    </source>
</evidence>
<keyword evidence="1" id="KW-0472">Membrane</keyword>
<keyword evidence="1" id="KW-0812">Transmembrane</keyword>
<evidence type="ECO:0000313" key="2">
    <source>
        <dbReference type="EMBL" id="MEQ2593010.1"/>
    </source>
</evidence>
<dbReference type="EMBL" id="JBBNGJ010000006">
    <property type="protein sequence ID" value="MEQ2593010.1"/>
    <property type="molecule type" value="Genomic_DNA"/>
</dbReference>
<feature type="transmembrane region" description="Helical" evidence="1">
    <location>
        <begin position="86"/>
        <end position="103"/>
    </location>
</feature>